<protein>
    <submittedName>
        <fullName evidence="1">Uncharacterized protein</fullName>
    </submittedName>
</protein>
<organism evidence="1 2">
    <name type="scientific">Auxenochlorella protothecoides</name>
    <name type="common">Green microalga</name>
    <name type="synonym">Chlorella protothecoides</name>
    <dbReference type="NCBI Taxonomy" id="3075"/>
    <lineage>
        <taxon>Eukaryota</taxon>
        <taxon>Viridiplantae</taxon>
        <taxon>Chlorophyta</taxon>
        <taxon>core chlorophytes</taxon>
        <taxon>Trebouxiophyceae</taxon>
        <taxon>Chlorellales</taxon>
        <taxon>Chlorellaceae</taxon>
        <taxon>Auxenochlorella</taxon>
    </lineage>
</organism>
<evidence type="ECO:0000313" key="1">
    <source>
        <dbReference type="EMBL" id="KFM23610.1"/>
    </source>
</evidence>
<dbReference type="Proteomes" id="UP000028924">
    <property type="component" value="Unassembled WGS sequence"/>
</dbReference>
<evidence type="ECO:0000313" key="2">
    <source>
        <dbReference type="Proteomes" id="UP000028924"/>
    </source>
</evidence>
<dbReference type="GeneID" id="23614260"/>
<dbReference type="STRING" id="3075.A0A087SD06"/>
<reference evidence="1 2" key="1">
    <citation type="journal article" date="2014" name="BMC Genomics">
        <title>Oil accumulation mechanisms of the oleaginous microalga Chlorella protothecoides revealed through its genome, transcriptomes, and proteomes.</title>
        <authorList>
            <person name="Gao C."/>
            <person name="Wang Y."/>
            <person name="Shen Y."/>
            <person name="Yan D."/>
            <person name="He X."/>
            <person name="Dai J."/>
            <person name="Wu Q."/>
        </authorList>
    </citation>
    <scope>NUCLEOTIDE SEQUENCE [LARGE SCALE GENOMIC DNA]</scope>
    <source>
        <strain evidence="1 2">0710</strain>
    </source>
</reference>
<gene>
    <name evidence="1" type="ORF">F751_2869</name>
</gene>
<keyword evidence="2" id="KW-1185">Reference proteome</keyword>
<dbReference type="AlphaFoldDB" id="A0A087SD06"/>
<accession>A0A087SD06</accession>
<proteinExistence type="predicted"/>
<sequence length="86" mass="8691">MTARNNDGLQTSTVSSLSQVLQPLSPQVTGTGAGAVVVAAVLANLLESVLGATIQSKTGWLTNDVMNVIQISCAATAAMAFACRLA</sequence>
<name>A0A087SD06_AUXPR</name>
<dbReference type="RefSeq" id="XP_011396484.1">
    <property type="nucleotide sequence ID" value="XM_011398182.1"/>
</dbReference>
<dbReference type="KEGG" id="apro:F751_2869"/>
<dbReference type="EMBL" id="KL662095">
    <property type="protein sequence ID" value="KFM23610.1"/>
    <property type="molecule type" value="Genomic_DNA"/>
</dbReference>